<keyword evidence="1" id="KW-0175">Coiled coil</keyword>
<gene>
    <name evidence="2" type="ORF">MC378_07770</name>
</gene>
<reference evidence="2" key="1">
    <citation type="submission" date="2022-02" db="EMBL/GenBank/DDBJ databases">
        <title>Polaribacter sp. MSW13, isolated from seawater.</title>
        <authorList>
            <person name="Kristyanto S."/>
            <person name="Jung J."/>
            <person name="Jeon C.O."/>
        </authorList>
    </citation>
    <scope>NUCLEOTIDE SEQUENCE</scope>
    <source>
        <strain evidence="2">MSW13</strain>
    </source>
</reference>
<evidence type="ECO:0000313" key="2">
    <source>
        <dbReference type="EMBL" id="MCI2229061.1"/>
    </source>
</evidence>
<dbReference type="EMBL" id="JAKQYM010000004">
    <property type="protein sequence ID" value="MCI2229061.1"/>
    <property type="molecule type" value="Genomic_DNA"/>
</dbReference>
<evidence type="ECO:0000256" key="1">
    <source>
        <dbReference type="SAM" id="Coils"/>
    </source>
</evidence>
<organism evidence="2 3">
    <name type="scientific">Polaribacter marinus</name>
    <dbReference type="NCBI Taxonomy" id="2916838"/>
    <lineage>
        <taxon>Bacteria</taxon>
        <taxon>Pseudomonadati</taxon>
        <taxon>Bacteroidota</taxon>
        <taxon>Flavobacteriia</taxon>
        <taxon>Flavobacteriales</taxon>
        <taxon>Flavobacteriaceae</taxon>
    </lineage>
</organism>
<dbReference type="AlphaFoldDB" id="A0A9X2AJ09"/>
<name>A0A9X2AJ09_9FLAO</name>
<evidence type="ECO:0000313" key="3">
    <source>
        <dbReference type="Proteomes" id="UP001139369"/>
    </source>
</evidence>
<proteinExistence type="predicted"/>
<feature type="coiled-coil region" evidence="1">
    <location>
        <begin position="23"/>
        <end position="54"/>
    </location>
</feature>
<dbReference type="PROSITE" id="PS51257">
    <property type="entry name" value="PROKAR_LIPOPROTEIN"/>
    <property type="match status" value="1"/>
</dbReference>
<evidence type="ECO:0008006" key="4">
    <source>
        <dbReference type="Google" id="ProtNLM"/>
    </source>
</evidence>
<protein>
    <recommendedName>
        <fullName evidence="4">Lipoprotein</fullName>
    </recommendedName>
</protein>
<dbReference type="RefSeq" id="WP_242178189.1">
    <property type="nucleotide sequence ID" value="NZ_JAKQYM010000004.1"/>
</dbReference>
<keyword evidence="3" id="KW-1185">Reference proteome</keyword>
<sequence length="144" mass="15729">MKKIVLSVFVVAALLITSCKGEKKDAKEVVEGAKTEIKKEAEKVETKLVETKKEVSDKIESALEGVSIPKFENIEVTKHLESYATYAKEYIAAKGDVLKNAKLAKEGVELAKKGKEILASLDDESAKKFKSVMNAIQSKMAPAN</sequence>
<dbReference type="Proteomes" id="UP001139369">
    <property type="component" value="Unassembled WGS sequence"/>
</dbReference>
<comment type="caution">
    <text evidence="2">The sequence shown here is derived from an EMBL/GenBank/DDBJ whole genome shotgun (WGS) entry which is preliminary data.</text>
</comment>
<accession>A0A9X2AJ09</accession>